<feature type="region of interest" description="Disordered" evidence="1">
    <location>
        <begin position="689"/>
        <end position="781"/>
    </location>
</feature>
<organism evidence="2 3">
    <name type="scientific">Fonsecaea nubica</name>
    <dbReference type="NCBI Taxonomy" id="856822"/>
    <lineage>
        <taxon>Eukaryota</taxon>
        <taxon>Fungi</taxon>
        <taxon>Dikarya</taxon>
        <taxon>Ascomycota</taxon>
        <taxon>Pezizomycotina</taxon>
        <taxon>Eurotiomycetes</taxon>
        <taxon>Chaetothyriomycetidae</taxon>
        <taxon>Chaetothyriales</taxon>
        <taxon>Herpotrichiellaceae</taxon>
        <taxon>Fonsecaea</taxon>
    </lineage>
</organism>
<feature type="compositionally biased region" description="Basic and acidic residues" evidence="1">
    <location>
        <begin position="1057"/>
        <end position="1067"/>
    </location>
</feature>
<feature type="compositionally biased region" description="Basic residues" evidence="1">
    <location>
        <begin position="1407"/>
        <end position="1416"/>
    </location>
</feature>
<accession>A0A178DCZ6</accession>
<name>A0A178DCZ6_9EURO</name>
<dbReference type="Proteomes" id="UP000185904">
    <property type="component" value="Unassembled WGS sequence"/>
</dbReference>
<feature type="compositionally biased region" description="Low complexity" evidence="1">
    <location>
        <begin position="649"/>
        <end position="665"/>
    </location>
</feature>
<feature type="compositionally biased region" description="Pro residues" evidence="1">
    <location>
        <begin position="121"/>
        <end position="141"/>
    </location>
</feature>
<feature type="compositionally biased region" description="Polar residues" evidence="1">
    <location>
        <begin position="51"/>
        <end position="65"/>
    </location>
</feature>
<evidence type="ECO:0000313" key="3">
    <source>
        <dbReference type="Proteomes" id="UP000185904"/>
    </source>
</evidence>
<dbReference type="GeneID" id="34584369"/>
<feature type="compositionally biased region" description="Low complexity" evidence="1">
    <location>
        <begin position="531"/>
        <end position="542"/>
    </location>
</feature>
<feature type="region of interest" description="Disordered" evidence="1">
    <location>
        <begin position="46"/>
        <end position="241"/>
    </location>
</feature>
<feature type="compositionally biased region" description="Polar residues" evidence="1">
    <location>
        <begin position="454"/>
        <end position="479"/>
    </location>
</feature>
<feature type="compositionally biased region" description="Polar residues" evidence="1">
    <location>
        <begin position="426"/>
        <end position="447"/>
    </location>
</feature>
<comment type="caution">
    <text evidence="2">The sequence shown here is derived from an EMBL/GenBank/DDBJ whole genome shotgun (WGS) entry which is preliminary data.</text>
</comment>
<evidence type="ECO:0000256" key="1">
    <source>
        <dbReference type="SAM" id="MobiDB-lite"/>
    </source>
</evidence>
<feature type="compositionally biased region" description="Polar residues" evidence="1">
    <location>
        <begin position="190"/>
        <end position="200"/>
    </location>
</feature>
<feature type="region of interest" description="Disordered" evidence="1">
    <location>
        <begin position="806"/>
        <end position="857"/>
    </location>
</feature>
<feature type="compositionally biased region" description="Acidic residues" evidence="1">
    <location>
        <begin position="715"/>
        <end position="728"/>
    </location>
</feature>
<feature type="compositionally biased region" description="Polar residues" evidence="1">
    <location>
        <begin position="1215"/>
        <end position="1241"/>
    </location>
</feature>
<dbReference type="OrthoDB" id="5423926at2759"/>
<dbReference type="RefSeq" id="XP_022504559.1">
    <property type="nucleotide sequence ID" value="XM_022639251.1"/>
</dbReference>
<feature type="compositionally biased region" description="Polar residues" evidence="1">
    <location>
        <begin position="589"/>
        <end position="598"/>
    </location>
</feature>
<feature type="compositionally biased region" description="Polar residues" evidence="1">
    <location>
        <begin position="1447"/>
        <end position="1457"/>
    </location>
</feature>
<feature type="compositionally biased region" description="Basic and acidic residues" evidence="1">
    <location>
        <begin position="480"/>
        <end position="498"/>
    </location>
</feature>
<keyword evidence="3" id="KW-1185">Reference proteome</keyword>
<feature type="compositionally biased region" description="Low complexity" evidence="1">
    <location>
        <begin position="68"/>
        <end position="81"/>
    </location>
</feature>
<feature type="compositionally biased region" description="Polar residues" evidence="1">
    <location>
        <begin position="1068"/>
        <end position="1091"/>
    </location>
</feature>
<protein>
    <submittedName>
        <fullName evidence="2">Uncharacterized protein</fullName>
    </submittedName>
</protein>
<feature type="region of interest" description="Disordered" evidence="1">
    <location>
        <begin position="1045"/>
        <end position="1382"/>
    </location>
</feature>
<feature type="compositionally biased region" description="Basic and acidic residues" evidence="1">
    <location>
        <begin position="1157"/>
        <end position="1170"/>
    </location>
</feature>
<feature type="compositionally biased region" description="Low complexity" evidence="1">
    <location>
        <begin position="1108"/>
        <end position="1119"/>
    </location>
</feature>
<feature type="region of interest" description="Disordered" evidence="1">
    <location>
        <begin position="873"/>
        <end position="1022"/>
    </location>
</feature>
<feature type="compositionally biased region" description="Polar residues" evidence="1">
    <location>
        <begin position="383"/>
        <end position="413"/>
    </location>
</feature>
<sequence length="1488" mass="159717">MSFLHRRSRSVSASTPASASAHLAATQAFLNSRASQANLSASAAAQALRTMSPTPTPVDQIQTKRMIQRQASSGSLSSSARGRGRGGLQRQNSSGSMTERTFRTPSPSPARPVSHSGLQAPPLPTIPQHFAPPPPPPPTTPPKKKKKRASSQEAPQPRVLSPPLVRPSNRGQSLDRYGLPQQQQPLPPNVQRNTPVSQSNDLERVDSRNSINFSRPLSPRPQSPVAQSPMAHSPVIVNGDRSHFSDVAQAISPTQAAEIQHDLVQTANQPVKKKKKKVANSAVEGGHLQTGTMASRPIVHSLEPIPEPQIQTPSDQQPLVRKKKKKPTLNGDGIESPATESSRTDSDSDSNVERKRERRTQRASGVLQKQPSIVREDWEGEQQEQASPLHTSQGADTNTNTAPEVTLRNQVKSPTDAIDPPRKTESAISPSAPNQFRSPQTQETHSQAGREESPASTSHLQVTEPQNTRGTSLSPSRSTRFSDRLSSDLAAGRKHEPPPRSISPAKPALKHHSPTPAFSRGEPRGASVTPSESSDISSASADGPLKRKKSVRVSFEVQPEIVGTAASVQSPADSPSREKKGWLGLGKAKSTQNTLSSNDDMEVLMKPRPQLPSFGSVRGQKFRDINDSNTTQIPRSPPETRGPPAEGKSTTSSAASSETSSTYTSNLVTGVSSDHAVGAIFAQEARKTLGQASATPNNEPLPPEVTSVEGMVSFSDEENDSSDAEETMPEPLARGPSEPETLAGTKTSSAKATDQPVSFELPQTEVPVVSVSPPTPAEEAKPNDQYLVEVPGGFPVSADNLAGKGDELRTVRRAPPVASVTPDLDSHAATEAVDDEVSDNDSIYSDAAEDPSEMEGMGFGSIDAIVESPIVSPPALLTSPESPLAPVSSSNSHDARGAGSWEETQAHWSGIAEQTRYLPSQHTIENRPAPPTTGHNVPQPARIPDQEPLQMRTTEPATIAYSKITQPAQPRPARAPASKSSASQPRRKKKTPAAIAAAASVPAAAAAAQGLPDSPLQRKMQPSAYPTIETHNLGYAAAAAAPFRQSMRASSPPDTEPAFRKTMRNENRNSMPASTVAPPQQRRSQTLISTPPNQPRAALQKKHMPLPAAAATSVVSARTQPVRPVLSNDSDSESSFRKARRSKSTTGGKYTMRRSMRGSDEPTLRGDRLNGVRSVSPVGRRPFSPPDGSHTMRTSMRGSIDNVPTLRGSNDVRRSSSMFSRRQPNTATTLSMSLGGQNNRSRILDSDDEDEPPQRSKWRSRFADDSDDDTDVPQFTPVRGIPRRNNDADSTDLDDSSDEERAKTQAAPKLQIPQVNTAAPAGSAEALSPNSEKKRGLLGMFRSKKPKEESPSPVVEPPPKPPKTTDTNKASRLGFASNAERDQAIALARAKLEASKELQNPGGQQHGHAKLHRRHMPERVMSDSWPLPPTLPTDNARPSTMDGPPTRNGTTRLNQGSMRKPNEFAEAIGRSGKKKKFPMLRKAFGLKD</sequence>
<feature type="compositionally biased region" description="Polar residues" evidence="1">
    <location>
        <begin position="744"/>
        <end position="756"/>
    </location>
</feature>
<evidence type="ECO:0000313" key="2">
    <source>
        <dbReference type="EMBL" id="OAL39547.1"/>
    </source>
</evidence>
<feature type="compositionally biased region" description="Low complexity" evidence="1">
    <location>
        <begin position="966"/>
        <end position="984"/>
    </location>
</feature>
<dbReference type="EMBL" id="LVCJ01000004">
    <property type="protein sequence ID" value="OAL39547.1"/>
    <property type="molecule type" value="Genomic_DNA"/>
</dbReference>
<gene>
    <name evidence="2" type="ORF">AYO20_00944</name>
</gene>
<feature type="region of interest" description="Disordered" evidence="1">
    <location>
        <begin position="261"/>
        <end position="669"/>
    </location>
</feature>
<proteinExistence type="predicted"/>
<feature type="compositionally biased region" description="Acidic residues" evidence="1">
    <location>
        <begin position="1289"/>
        <end position="1298"/>
    </location>
</feature>
<reference evidence="2 3" key="1">
    <citation type="submission" date="2016-03" db="EMBL/GenBank/DDBJ databases">
        <title>The draft genome sequence of Fonsecaea nubica causative agent of cutaneous subcutaneous infection in human host.</title>
        <authorList>
            <person name="Costa F."/>
            <person name="Sybren D.H."/>
            <person name="Raittz R.T."/>
            <person name="Weiss V.A."/>
            <person name="Leao A.C."/>
            <person name="Gomes R."/>
            <person name="De Souza E.M."/>
            <person name="Pedrosa F.O."/>
            <person name="Steffens M.B."/>
            <person name="Bombassaro A."/>
            <person name="Tadra-Sfeir M.Z."/>
            <person name="Moreno L.F."/>
            <person name="Najafzadeh M.J."/>
            <person name="Felipe M.S."/>
            <person name="Teixeira M."/>
            <person name="Sun J."/>
            <person name="Xi L."/>
            <person name="Castro M.A."/>
            <person name="Vicente V.A."/>
        </authorList>
    </citation>
    <scope>NUCLEOTIDE SEQUENCE [LARGE SCALE GENOMIC DNA]</scope>
    <source>
        <strain evidence="2 3">CBS 269.64</strain>
    </source>
</reference>
<feature type="compositionally biased region" description="Low complexity" evidence="1">
    <location>
        <begin position="993"/>
        <end position="1008"/>
    </location>
</feature>
<feature type="region of interest" description="Disordered" evidence="1">
    <location>
        <begin position="1396"/>
        <end position="1461"/>
    </location>
</feature>
<feature type="compositionally biased region" description="Basic and acidic residues" evidence="1">
    <location>
        <begin position="342"/>
        <end position="355"/>
    </location>
</feature>